<dbReference type="Proteomes" id="UP000823388">
    <property type="component" value="Chromosome 6N"/>
</dbReference>
<dbReference type="EMBL" id="CM029048">
    <property type="protein sequence ID" value="KAG2578623.1"/>
    <property type="molecule type" value="Genomic_DNA"/>
</dbReference>
<accession>A0A8T0R0W3</accession>
<feature type="compositionally biased region" description="Pro residues" evidence="1">
    <location>
        <begin position="79"/>
        <end position="89"/>
    </location>
</feature>
<sequence length="104" mass="11036">MTHGPHGQSSVATNRGVENPSCPPESTRPNPSPSLFLGRLDLGDKHSSPTTTPPESCVHSSSCLAVKRCWLWCLRLGHPSPPDAVPRLPPSSQQVPAARRLAAA</sequence>
<protein>
    <submittedName>
        <fullName evidence="2">Uncharacterized protein</fullName>
    </submittedName>
</protein>
<proteinExistence type="predicted"/>
<reference evidence="2" key="1">
    <citation type="submission" date="2020-05" db="EMBL/GenBank/DDBJ databases">
        <title>WGS assembly of Panicum virgatum.</title>
        <authorList>
            <person name="Lovell J.T."/>
            <person name="Jenkins J."/>
            <person name="Shu S."/>
            <person name="Juenger T.E."/>
            <person name="Schmutz J."/>
        </authorList>
    </citation>
    <scope>NUCLEOTIDE SEQUENCE</scope>
    <source>
        <strain evidence="2">AP13</strain>
    </source>
</reference>
<feature type="region of interest" description="Disordered" evidence="1">
    <location>
        <begin position="79"/>
        <end position="104"/>
    </location>
</feature>
<feature type="compositionally biased region" description="Polar residues" evidence="1">
    <location>
        <begin position="48"/>
        <end position="58"/>
    </location>
</feature>
<gene>
    <name evidence="2" type="ORF">PVAP13_6NG148903</name>
</gene>
<evidence type="ECO:0000313" key="2">
    <source>
        <dbReference type="EMBL" id="KAG2578623.1"/>
    </source>
</evidence>
<name>A0A8T0R0W3_PANVG</name>
<comment type="caution">
    <text evidence="2">The sequence shown here is derived from an EMBL/GenBank/DDBJ whole genome shotgun (WGS) entry which is preliminary data.</text>
</comment>
<evidence type="ECO:0000313" key="3">
    <source>
        <dbReference type="Proteomes" id="UP000823388"/>
    </source>
</evidence>
<feature type="region of interest" description="Disordered" evidence="1">
    <location>
        <begin position="1"/>
        <end position="58"/>
    </location>
</feature>
<organism evidence="2 3">
    <name type="scientific">Panicum virgatum</name>
    <name type="common">Blackwell switchgrass</name>
    <dbReference type="NCBI Taxonomy" id="38727"/>
    <lineage>
        <taxon>Eukaryota</taxon>
        <taxon>Viridiplantae</taxon>
        <taxon>Streptophyta</taxon>
        <taxon>Embryophyta</taxon>
        <taxon>Tracheophyta</taxon>
        <taxon>Spermatophyta</taxon>
        <taxon>Magnoliopsida</taxon>
        <taxon>Liliopsida</taxon>
        <taxon>Poales</taxon>
        <taxon>Poaceae</taxon>
        <taxon>PACMAD clade</taxon>
        <taxon>Panicoideae</taxon>
        <taxon>Panicodae</taxon>
        <taxon>Paniceae</taxon>
        <taxon>Panicinae</taxon>
        <taxon>Panicum</taxon>
        <taxon>Panicum sect. Hiantes</taxon>
    </lineage>
</organism>
<evidence type="ECO:0000256" key="1">
    <source>
        <dbReference type="SAM" id="MobiDB-lite"/>
    </source>
</evidence>
<dbReference type="AlphaFoldDB" id="A0A8T0R0W3"/>
<keyword evidence="3" id="KW-1185">Reference proteome</keyword>